<proteinExistence type="predicted"/>
<name>A0A9D4G8T3_DREPO</name>
<gene>
    <name evidence="1" type="ORF">DPMN_140812</name>
</gene>
<accession>A0A9D4G8T3</accession>
<reference evidence="1" key="2">
    <citation type="submission" date="2020-11" db="EMBL/GenBank/DDBJ databases">
        <authorList>
            <person name="McCartney M.A."/>
            <person name="Auch B."/>
            <person name="Kono T."/>
            <person name="Mallez S."/>
            <person name="Becker A."/>
            <person name="Gohl D.M."/>
            <person name="Silverstein K.A.T."/>
            <person name="Koren S."/>
            <person name="Bechman K.B."/>
            <person name="Herman A."/>
            <person name="Abrahante J.E."/>
            <person name="Garbe J."/>
        </authorList>
    </citation>
    <scope>NUCLEOTIDE SEQUENCE</scope>
    <source>
        <strain evidence="1">Duluth1</strain>
        <tissue evidence="1">Whole animal</tissue>
    </source>
</reference>
<comment type="caution">
    <text evidence="1">The sequence shown here is derived from an EMBL/GenBank/DDBJ whole genome shotgun (WGS) entry which is preliminary data.</text>
</comment>
<organism evidence="1 2">
    <name type="scientific">Dreissena polymorpha</name>
    <name type="common">Zebra mussel</name>
    <name type="synonym">Mytilus polymorpha</name>
    <dbReference type="NCBI Taxonomy" id="45954"/>
    <lineage>
        <taxon>Eukaryota</taxon>
        <taxon>Metazoa</taxon>
        <taxon>Spiralia</taxon>
        <taxon>Lophotrochozoa</taxon>
        <taxon>Mollusca</taxon>
        <taxon>Bivalvia</taxon>
        <taxon>Autobranchia</taxon>
        <taxon>Heteroconchia</taxon>
        <taxon>Euheterodonta</taxon>
        <taxon>Imparidentia</taxon>
        <taxon>Neoheterodontei</taxon>
        <taxon>Myida</taxon>
        <taxon>Dreissenoidea</taxon>
        <taxon>Dreissenidae</taxon>
        <taxon>Dreissena</taxon>
    </lineage>
</organism>
<dbReference type="AlphaFoldDB" id="A0A9D4G8T3"/>
<evidence type="ECO:0000313" key="2">
    <source>
        <dbReference type="Proteomes" id="UP000828390"/>
    </source>
</evidence>
<reference evidence="1" key="1">
    <citation type="journal article" date="2019" name="bioRxiv">
        <title>The Genome of the Zebra Mussel, Dreissena polymorpha: A Resource for Invasive Species Research.</title>
        <authorList>
            <person name="McCartney M.A."/>
            <person name="Auch B."/>
            <person name="Kono T."/>
            <person name="Mallez S."/>
            <person name="Zhang Y."/>
            <person name="Obille A."/>
            <person name="Becker A."/>
            <person name="Abrahante J.E."/>
            <person name="Garbe J."/>
            <person name="Badalamenti J.P."/>
            <person name="Herman A."/>
            <person name="Mangelson H."/>
            <person name="Liachko I."/>
            <person name="Sullivan S."/>
            <person name="Sone E.D."/>
            <person name="Koren S."/>
            <person name="Silverstein K.A.T."/>
            <person name="Beckman K.B."/>
            <person name="Gohl D.M."/>
        </authorList>
    </citation>
    <scope>NUCLEOTIDE SEQUENCE</scope>
    <source>
        <strain evidence="1">Duluth1</strain>
        <tissue evidence="1">Whole animal</tissue>
    </source>
</reference>
<keyword evidence="2" id="KW-1185">Reference proteome</keyword>
<sequence length="51" mass="5638">MRCKALQQYGTDNVEYRTFLYTCTISASSMVKASGTLWATAFQGGPPIHHV</sequence>
<evidence type="ECO:0000313" key="1">
    <source>
        <dbReference type="EMBL" id="KAH3812382.1"/>
    </source>
</evidence>
<dbReference type="EMBL" id="JAIWYP010000006">
    <property type="protein sequence ID" value="KAH3812382.1"/>
    <property type="molecule type" value="Genomic_DNA"/>
</dbReference>
<dbReference type="Proteomes" id="UP000828390">
    <property type="component" value="Unassembled WGS sequence"/>
</dbReference>
<protein>
    <submittedName>
        <fullName evidence="1">Uncharacterized protein</fullName>
    </submittedName>
</protein>